<dbReference type="EMBL" id="SRLO01000490">
    <property type="protein sequence ID" value="TNN54242.1"/>
    <property type="molecule type" value="Genomic_DNA"/>
</dbReference>
<feature type="region of interest" description="Disordered" evidence="1">
    <location>
        <begin position="1"/>
        <end position="21"/>
    </location>
</feature>
<evidence type="ECO:0000256" key="1">
    <source>
        <dbReference type="SAM" id="MobiDB-lite"/>
    </source>
</evidence>
<evidence type="ECO:0000313" key="2">
    <source>
        <dbReference type="EMBL" id="TNN54242.1"/>
    </source>
</evidence>
<accession>A0A4Z2GNK6</accession>
<reference evidence="2 3" key="1">
    <citation type="submission" date="2019-03" db="EMBL/GenBank/DDBJ databases">
        <title>First draft genome of Liparis tanakae, snailfish: a comprehensive survey of snailfish specific genes.</title>
        <authorList>
            <person name="Kim W."/>
            <person name="Song I."/>
            <person name="Jeong J.-H."/>
            <person name="Kim D."/>
            <person name="Kim S."/>
            <person name="Ryu S."/>
            <person name="Song J.Y."/>
            <person name="Lee S.K."/>
        </authorList>
    </citation>
    <scope>NUCLEOTIDE SEQUENCE [LARGE SCALE GENOMIC DNA]</scope>
    <source>
        <tissue evidence="2">Muscle</tissue>
    </source>
</reference>
<evidence type="ECO:0000313" key="3">
    <source>
        <dbReference type="Proteomes" id="UP000314294"/>
    </source>
</evidence>
<proteinExistence type="predicted"/>
<dbReference type="AlphaFoldDB" id="A0A4Z2GNK6"/>
<sequence length="104" mass="11527">MAASAPSSSGGEPDPNSTNLRPPGSSYDAWCGVAHGCTRKLGMKICGKLPIYFKLNSERYMNCQKEIREYNTVFSSDCSSSWPCFTQSDSMEMHSPTRFRKASK</sequence>
<dbReference type="OrthoDB" id="10528676at2759"/>
<gene>
    <name evidence="2" type="primary">GAD1_2</name>
    <name evidence="2" type="ORF">EYF80_035542</name>
</gene>
<organism evidence="2 3">
    <name type="scientific">Liparis tanakae</name>
    <name type="common">Tanaka's snailfish</name>
    <dbReference type="NCBI Taxonomy" id="230148"/>
    <lineage>
        <taxon>Eukaryota</taxon>
        <taxon>Metazoa</taxon>
        <taxon>Chordata</taxon>
        <taxon>Craniata</taxon>
        <taxon>Vertebrata</taxon>
        <taxon>Euteleostomi</taxon>
        <taxon>Actinopterygii</taxon>
        <taxon>Neopterygii</taxon>
        <taxon>Teleostei</taxon>
        <taxon>Neoteleostei</taxon>
        <taxon>Acanthomorphata</taxon>
        <taxon>Eupercaria</taxon>
        <taxon>Perciformes</taxon>
        <taxon>Cottioidei</taxon>
        <taxon>Cottales</taxon>
        <taxon>Liparidae</taxon>
        <taxon>Liparis</taxon>
    </lineage>
</organism>
<name>A0A4Z2GNK6_9TELE</name>
<keyword evidence="3" id="KW-1185">Reference proteome</keyword>
<dbReference type="Proteomes" id="UP000314294">
    <property type="component" value="Unassembled WGS sequence"/>
</dbReference>
<protein>
    <submittedName>
        <fullName evidence="2">Glutamate decarboxylase 1</fullName>
    </submittedName>
</protein>
<comment type="caution">
    <text evidence="2">The sequence shown here is derived from an EMBL/GenBank/DDBJ whole genome shotgun (WGS) entry which is preliminary data.</text>
</comment>